<proteinExistence type="predicted"/>
<keyword evidence="2" id="KW-1185">Reference proteome</keyword>
<accession>A0AAD5KUB2</accession>
<reference evidence="1" key="1">
    <citation type="submission" date="2022-05" db="EMBL/GenBank/DDBJ databases">
        <title>A multi-omics perspective on studying reproductive biology in Daphnia sinensis.</title>
        <authorList>
            <person name="Jia J."/>
        </authorList>
    </citation>
    <scope>NUCLEOTIDE SEQUENCE</scope>
    <source>
        <strain evidence="1">WSL</strain>
    </source>
</reference>
<dbReference type="EMBL" id="WJBH02000290">
    <property type="protein sequence ID" value="KAI9549665.1"/>
    <property type="molecule type" value="Genomic_DNA"/>
</dbReference>
<gene>
    <name evidence="1" type="ORF">GHT06_003851</name>
</gene>
<dbReference type="AlphaFoldDB" id="A0AAD5KUB2"/>
<sequence length="225" mass="25688">MEAMIVPQYDTKAILNQLCACYGSESFDNWCAQPFVFKVMTTTELKLAAERRGEADIPLADFIGSRWTPRYEGDWDNMPVEPLLLARLLYGNNSWAWRELADERDPKNQWRWPYHSCLHMLMAPRDVVLPERLFITLRHVLHDHPRAAYVVPQAKAHWKPFLTVPSFSLEVPSALKNVLGIAGLHKSSPATANLPPLARFHDGRDQIPTKPGTAPFHAKAMMSRF</sequence>
<evidence type="ECO:0000313" key="2">
    <source>
        <dbReference type="Proteomes" id="UP000820818"/>
    </source>
</evidence>
<comment type="caution">
    <text evidence="1">The sequence shown here is derived from an EMBL/GenBank/DDBJ whole genome shotgun (WGS) entry which is preliminary data.</text>
</comment>
<evidence type="ECO:0000313" key="1">
    <source>
        <dbReference type="EMBL" id="KAI9549665.1"/>
    </source>
</evidence>
<protein>
    <submittedName>
        <fullName evidence="1">Uncharacterized protein</fullName>
    </submittedName>
</protein>
<organism evidence="1 2">
    <name type="scientific">Daphnia sinensis</name>
    <dbReference type="NCBI Taxonomy" id="1820382"/>
    <lineage>
        <taxon>Eukaryota</taxon>
        <taxon>Metazoa</taxon>
        <taxon>Ecdysozoa</taxon>
        <taxon>Arthropoda</taxon>
        <taxon>Crustacea</taxon>
        <taxon>Branchiopoda</taxon>
        <taxon>Diplostraca</taxon>
        <taxon>Cladocera</taxon>
        <taxon>Anomopoda</taxon>
        <taxon>Daphniidae</taxon>
        <taxon>Daphnia</taxon>
        <taxon>Daphnia similis group</taxon>
    </lineage>
</organism>
<dbReference type="Proteomes" id="UP000820818">
    <property type="component" value="Unassembled WGS sequence"/>
</dbReference>
<name>A0AAD5KUB2_9CRUS</name>